<comment type="caution">
    <text evidence="4">The sequence shown here is derived from an EMBL/GenBank/DDBJ whole genome shotgun (WGS) entry which is preliminary data.</text>
</comment>
<dbReference type="EMBL" id="VBAO01000325">
    <property type="protein sequence ID" value="TMI78985.1"/>
    <property type="molecule type" value="Genomic_DNA"/>
</dbReference>
<feature type="domain" description="Leucine-binding protein" evidence="3">
    <location>
        <begin position="41"/>
        <end position="115"/>
    </location>
</feature>
<organism evidence="4 5">
    <name type="scientific">Candidatus Segetimicrobium genomatis</name>
    <dbReference type="NCBI Taxonomy" id="2569760"/>
    <lineage>
        <taxon>Bacteria</taxon>
        <taxon>Bacillati</taxon>
        <taxon>Candidatus Sysuimicrobiota</taxon>
        <taxon>Candidatus Sysuimicrobiia</taxon>
        <taxon>Candidatus Sysuimicrobiales</taxon>
        <taxon>Candidatus Segetimicrobiaceae</taxon>
        <taxon>Candidatus Segetimicrobium</taxon>
    </lineage>
</organism>
<comment type="similarity">
    <text evidence="1">Belongs to the leucine-binding protein family.</text>
</comment>
<proteinExistence type="inferred from homology"/>
<feature type="non-terminal residue" evidence="4">
    <location>
        <position position="116"/>
    </location>
</feature>
<name>A0A537J657_9BACT</name>
<evidence type="ECO:0000256" key="1">
    <source>
        <dbReference type="ARBA" id="ARBA00010062"/>
    </source>
</evidence>
<dbReference type="InterPro" id="IPR028081">
    <property type="entry name" value="Leu-bd"/>
</dbReference>
<dbReference type="Pfam" id="PF13458">
    <property type="entry name" value="Peripla_BP_6"/>
    <property type="match status" value="1"/>
</dbReference>
<evidence type="ECO:0000256" key="2">
    <source>
        <dbReference type="ARBA" id="ARBA00022729"/>
    </source>
</evidence>
<gene>
    <name evidence="4" type="ORF">E6H04_11415</name>
</gene>
<dbReference type="AlphaFoldDB" id="A0A537J657"/>
<dbReference type="Gene3D" id="3.40.50.2300">
    <property type="match status" value="1"/>
</dbReference>
<dbReference type="PANTHER" id="PTHR30483">
    <property type="entry name" value="LEUCINE-SPECIFIC-BINDING PROTEIN"/>
    <property type="match status" value="1"/>
</dbReference>
<protein>
    <recommendedName>
        <fullName evidence="3">Leucine-binding protein domain-containing protein</fullName>
    </recommendedName>
</protein>
<accession>A0A537J657</accession>
<evidence type="ECO:0000259" key="3">
    <source>
        <dbReference type="Pfam" id="PF13458"/>
    </source>
</evidence>
<sequence length="116" mass="12470">MRKVSRSTAYRWLSLFISGFLGVLAIVPATSGMPAGAPSELKVGFVDFFSGPAATFGVPDKNTAVWLVDKWNQEGGLRGVKVKLLIVDEAGTPDAQVVQFRRLALDEKVNAVVGYT</sequence>
<evidence type="ECO:0000313" key="4">
    <source>
        <dbReference type="EMBL" id="TMI78985.1"/>
    </source>
</evidence>
<evidence type="ECO:0000313" key="5">
    <source>
        <dbReference type="Proteomes" id="UP000320048"/>
    </source>
</evidence>
<dbReference type="InterPro" id="IPR051010">
    <property type="entry name" value="BCAA_transport"/>
</dbReference>
<dbReference type="Proteomes" id="UP000320048">
    <property type="component" value="Unassembled WGS sequence"/>
</dbReference>
<dbReference type="SUPFAM" id="SSF53822">
    <property type="entry name" value="Periplasmic binding protein-like I"/>
    <property type="match status" value="1"/>
</dbReference>
<dbReference type="InterPro" id="IPR028082">
    <property type="entry name" value="Peripla_BP_I"/>
</dbReference>
<keyword evidence="2" id="KW-0732">Signal</keyword>
<reference evidence="4 5" key="1">
    <citation type="journal article" date="2019" name="Nat. Microbiol.">
        <title>Mediterranean grassland soil C-N compound turnover is dependent on rainfall and depth, and is mediated by genomically divergent microorganisms.</title>
        <authorList>
            <person name="Diamond S."/>
            <person name="Andeer P.F."/>
            <person name="Li Z."/>
            <person name="Crits-Christoph A."/>
            <person name="Burstein D."/>
            <person name="Anantharaman K."/>
            <person name="Lane K.R."/>
            <person name="Thomas B.C."/>
            <person name="Pan C."/>
            <person name="Northen T.R."/>
            <person name="Banfield J.F."/>
        </authorList>
    </citation>
    <scope>NUCLEOTIDE SEQUENCE [LARGE SCALE GENOMIC DNA]</scope>
    <source>
        <strain evidence="4">NP_7</strain>
    </source>
</reference>